<gene>
    <name evidence="2" type="ORF">GCM10010389_19770</name>
</gene>
<dbReference type="Proteomes" id="UP000623010">
    <property type="component" value="Unassembled WGS sequence"/>
</dbReference>
<evidence type="ECO:0000313" key="2">
    <source>
        <dbReference type="EMBL" id="GGZ81943.1"/>
    </source>
</evidence>
<sequence length="50" mass="5041">MRVRDRVVGVTGASSGTGAAHGGWDGHRRTTLRRVATAAALAGVTVGARP</sequence>
<comment type="caution">
    <text evidence="2">The sequence shown here is derived from an EMBL/GenBank/DDBJ whole genome shotgun (WGS) entry which is preliminary data.</text>
</comment>
<proteinExistence type="predicted"/>
<reference evidence="2" key="2">
    <citation type="submission" date="2020-09" db="EMBL/GenBank/DDBJ databases">
        <authorList>
            <person name="Sun Q."/>
            <person name="Ohkuma M."/>
        </authorList>
    </citation>
    <scope>NUCLEOTIDE SEQUENCE</scope>
    <source>
        <strain evidence="2">JCM 5016</strain>
    </source>
</reference>
<keyword evidence="3" id="KW-1185">Reference proteome</keyword>
<evidence type="ECO:0000256" key="1">
    <source>
        <dbReference type="SAM" id="MobiDB-lite"/>
    </source>
</evidence>
<feature type="region of interest" description="Disordered" evidence="1">
    <location>
        <begin position="1"/>
        <end position="27"/>
    </location>
</feature>
<reference evidence="2" key="1">
    <citation type="journal article" date="2014" name="Int. J. Syst. Evol. Microbiol.">
        <title>Complete genome sequence of Corynebacterium casei LMG S-19264T (=DSM 44701T), isolated from a smear-ripened cheese.</title>
        <authorList>
            <consortium name="US DOE Joint Genome Institute (JGI-PGF)"/>
            <person name="Walter F."/>
            <person name="Albersmeier A."/>
            <person name="Kalinowski J."/>
            <person name="Ruckert C."/>
        </authorList>
    </citation>
    <scope>NUCLEOTIDE SEQUENCE</scope>
    <source>
        <strain evidence="2">JCM 5016</strain>
    </source>
</reference>
<dbReference type="RefSeq" id="WP_190056976.1">
    <property type="nucleotide sequence ID" value="NZ_BMWH01000005.1"/>
</dbReference>
<feature type="compositionally biased region" description="Low complexity" evidence="1">
    <location>
        <begin position="8"/>
        <end position="18"/>
    </location>
</feature>
<organism evidence="2 3">
    <name type="scientific">Streptomyces echinoruber</name>
    <dbReference type="NCBI Taxonomy" id="68898"/>
    <lineage>
        <taxon>Bacteria</taxon>
        <taxon>Bacillati</taxon>
        <taxon>Actinomycetota</taxon>
        <taxon>Actinomycetes</taxon>
        <taxon>Kitasatosporales</taxon>
        <taxon>Streptomycetaceae</taxon>
        <taxon>Streptomyces</taxon>
    </lineage>
</organism>
<protein>
    <submittedName>
        <fullName evidence="2">Uncharacterized protein</fullName>
    </submittedName>
</protein>
<accession>A0A918R0V3</accession>
<evidence type="ECO:0000313" key="3">
    <source>
        <dbReference type="Proteomes" id="UP000623010"/>
    </source>
</evidence>
<dbReference type="EMBL" id="BMWH01000005">
    <property type="protein sequence ID" value="GGZ81943.1"/>
    <property type="molecule type" value="Genomic_DNA"/>
</dbReference>
<name>A0A918R0V3_9ACTN</name>
<dbReference type="AlphaFoldDB" id="A0A918R0V3"/>